<gene>
    <name evidence="6" type="ORF">GCM10023349_01800</name>
</gene>
<evidence type="ECO:0000313" key="7">
    <source>
        <dbReference type="Proteomes" id="UP001499974"/>
    </source>
</evidence>
<keyword evidence="7" id="KW-1185">Reference proteome</keyword>
<dbReference type="SUPFAM" id="SSF52540">
    <property type="entry name" value="P-loop containing nucleoside triphosphate hydrolases"/>
    <property type="match status" value="1"/>
</dbReference>
<dbReference type="Gene3D" id="1.25.40.10">
    <property type="entry name" value="Tetratricopeptide repeat domain"/>
    <property type="match status" value="1"/>
</dbReference>
<dbReference type="InterPro" id="IPR016032">
    <property type="entry name" value="Sig_transdc_resp-reg_C-effctor"/>
</dbReference>
<evidence type="ECO:0000256" key="3">
    <source>
        <dbReference type="ARBA" id="ARBA00023163"/>
    </source>
</evidence>
<dbReference type="InterPro" id="IPR036388">
    <property type="entry name" value="WH-like_DNA-bd_sf"/>
</dbReference>
<dbReference type="PANTHER" id="PTHR44688">
    <property type="entry name" value="DNA-BINDING TRANSCRIPTIONAL ACTIVATOR DEVR_DOSR"/>
    <property type="match status" value="1"/>
</dbReference>
<dbReference type="Pfam" id="PF00196">
    <property type="entry name" value="GerE"/>
    <property type="match status" value="1"/>
</dbReference>
<accession>A0ABP8WJL9</accession>
<dbReference type="PROSITE" id="PS50043">
    <property type="entry name" value="HTH_LUXR_2"/>
    <property type="match status" value="1"/>
</dbReference>
<dbReference type="SUPFAM" id="SSF46894">
    <property type="entry name" value="C-terminal effector domain of the bipartite response regulators"/>
    <property type="match status" value="1"/>
</dbReference>
<keyword evidence="1" id="KW-0805">Transcription regulation</keyword>
<dbReference type="InterPro" id="IPR027417">
    <property type="entry name" value="P-loop_NTPase"/>
</dbReference>
<dbReference type="CDD" id="cd06170">
    <property type="entry name" value="LuxR_C_like"/>
    <property type="match status" value="1"/>
</dbReference>
<evidence type="ECO:0000313" key="6">
    <source>
        <dbReference type="EMBL" id="GAA4690905.1"/>
    </source>
</evidence>
<reference evidence="7" key="1">
    <citation type="journal article" date="2019" name="Int. J. Syst. Evol. Microbiol.">
        <title>The Global Catalogue of Microorganisms (GCM) 10K type strain sequencing project: providing services to taxonomists for standard genome sequencing and annotation.</title>
        <authorList>
            <consortium name="The Broad Institute Genomics Platform"/>
            <consortium name="The Broad Institute Genome Sequencing Center for Infectious Disease"/>
            <person name="Wu L."/>
            <person name="Ma J."/>
        </authorList>
    </citation>
    <scope>NUCLEOTIDE SEQUENCE [LARGE SCALE GENOMIC DNA]</scope>
    <source>
        <strain evidence="7">JCM 18531</strain>
    </source>
</reference>
<evidence type="ECO:0000256" key="4">
    <source>
        <dbReference type="SAM" id="MobiDB-lite"/>
    </source>
</evidence>
<feature type="region of interest" description="Disordered" evidence="4">
    <location>
        <begin position="1"/>
        <end position="33"/>
    </location>
</feature>
<keyword evidence="2" id="KW-0238">DNA-binding</keyword>
<evidence type="ECO:0000259" key="5">
    <source>
        <dbReference type="PROSITE" id="PS50043"/>
    </source>
</evidence>
<sequence length="896" mass="96764">MAAHSLGTRGNPQGTRMADGGRGSGQAQRGSFDSPFFRSKFRVPVTPRHFVRRPRLVQLLDDLVEYPVTALVAPAGAGKTMLAADWIRHTGRRAAWLALDDADREARQLTMALAVSADQLVPGSAEAAMSVLRRPRDPAEAVHTLVEELEDLGTQPTVLVVDNVHLVDGDTVAAGCLATFVEHRPAWLDLVLLSRRRLALPVDRLRADGALADVTFDALRFSDAEAAAMLTGLCPDVASEELPDVTEWAGGWAAALQLAALAVRSQRASPVKESGEQSDAPAAGSGRLVDEYLWHEVLTAERPEMIHLLLSVSVVDRVNYPLAEMLTSRPDAGDLLAEAEGRGLFVTGLESGGWFEVHGLVRDMLRADLERRSPDRLRELHGLAARWFEAADDSLTAVDHWMAADRPREAVRLLAALAVDLLDSGREAAIRQTIGRLTPDLATAGPDELVDFAWCQLLVDRTSFVAASAAAESTAPSETGDGAARLMVLRATAALLSGDWRGCEELAREALSMMESPAWLDPIARYGWSLVAHGIALDERWLDGGEAVLAVANGVSNDAQRSIALEGTRALGLALAGHPLDAVRTAAAVRQVAEQGELSTLRVELDLAEALAMRELGDHDQARQLLECLSAHASYPLTFVQLVAQLELVELHLADGEVGLAETMFARATETSEREHSAGSAASSVARRGVLVGLARRDQDSAARWALRVDDPFWGALSGAQVLLAQHRLPEAAESVSEAVARCARHQVLRHLVLARALRDGERERAEKEVATAAEIAAEHGMVETVGSVGRDLLDLLELAAWRVPDGWMNRLRHVAVGGDLAVAAPGALVDELTARERDVLRLLPTRLTVREIADQLFVSHNTLKFHLRVIYQKLGVNSRAEAVATARRLGLLRTF</sequence>
<dbReference type="Proteomes" id="UP001499974">
    <property type="component" value="Unassembled WGS sequence"/>
</dbReference>
<comment type="caution">
    <text evidence="6">The sequence shown here is derived from an EMBL/GenBank/DDBJ whole genome shotgun (WGS) entry which is preliminary data.</text>
</comment>
<dbReference type="SMART" id="SM00421">
    <property type="entry name" value="HTH_LUXR"/>
    <property type="match status" value="1"/>
</dbReference>
<proteinExistence type="predicted"/>
<evidence type="ECO:0000256" key="1">
    <source>
        <dbReference type="ARBA" id="ARBA00023015"/>
    </source>
</evidence>
<dbReference type="Gene3D" id="1.10.10.10">
    <property type="entry name" value="Winged helix-like DNA-binding domain superfamily/Winged helix DNA-binding domain"/>
    <property type="match status" value="1"/>
</dbReference>
<organism evidence="6 7">
    <name type="scientific">Nocardioides conyzicola</name>
    <dbReference type="NCBI Taxonomy" id="1651781"/>
    <lineage>
        <taxon>Bacteria</taxon>
        <taxon>Bacillati</taxon>
        <taxon>Actinomycetota</taxon>
        <taxon>Actinomycetes</taxon>
        <taxon>Propionibacteriales</taxon>
        <taxon>Nocardioidaceae</taxon>
        <taxon>Nocardioides</taxon>
    </lineage>
</organism>
<dbReference type="PANTHER" id="PTHR44688:SF16">
    <property type="entry name" value="DNA-BINDING TRANSCRIPTIONAL ACTIVATOR DEVR_DOSR"/>
    <property type="match status" value="1"/>
</dbReference>
<feature type="domain" description="HTH luxR-type" evidence="5">
    <location>
        <begin position="826"/>
        <end position="891"/>
    </location>
</feature>
<evidence type="ECO:0000256" key="2">
    <source>
        <dbReference type="ARBA" id="ARBA00023125"/>
    </source>
</evidence>
<dbReference type="InterPro" id="IPR000792">
    <property type="entry name" value="Tscrpt_reg_LuxR_C"/>
</dbReference>
<dbReference type="Gene3D" id="3.40.50.300">
    <property type="entry name" value="P-loop containing nucleotide triphosphate hydrolases"/>
    <property type="match status" value="1"/>
</dbReference>
<dbReference type="Pfam" id="PF25873">
    <property type="entry name" value="WHD_MalT"/>
    <property type="match status" value="1"/>
</dbReference>
<dbReference type="PRINTS" id="PR00038">
    <property type="entry name" value="HTHLUXR"/>
</dbReference>
<keyword evidence="3" id="KW-0804">Transcription</keyword>
<dbReference type="EMBL" id="BAABKM010000001">
    <property type="protein sequence ID" value="GAA4690905.1"/>
    <property type="molecule type" value="Genomic_DNA"/>
</dbReference>
<protein>
    <submittedName>
        <fullName evidence="6">LuxR family transcriptional regulator</fullName>
    </submittedName>
</protein>
<dbReference type="InterPro" id="IPR011990">
    <property type="entry name" value="TPR-like_helical_dom_sf"/>
</dbReference>
<name>A0ABP8WJL9_9ACTN</name>
<dbReference type="InterPro" id="IPR059106">
    <property type="entry name" value="WHD_MalT"/>
</dbReference>